<organism evidence="1 2">
    <name type="scientific">Flaviramulus basaltis</name>
    <dbReference type="NCBI Taxonomy" id="369401"/>
    <lineage>
        <taxon>Bacteria</taxon>
        <taxon>Pseudomonadati</taxon>
        <taxon>Bacteroidota</taxon>
        <taxon>Flavobacteriia</taxon>
        <taxon>Flavobacteriales</taxon>
        <taxon>Flavobacteriaceae</taxon>
        <taxon>Flaviramulus</taxon>
    </lineage>
</organism>
<evidence type="ECO:0008006" key="3">
    <source>
        <dbReference type="Google" id="ProtNLM"/>
    </source>
</evidence>
<dbReference type="STRING" id="369401.SAMN05428642_10511"/>
<dbReference type="AlphaFoldDB" id="A0A1K2IQS3"/>
<dbReference type="OrthoDB" id="1392455at2"/>
<dbReference type="RefSeq" id="WP_143144332.1">
    <property type="nucleotide sequence ID" value="NZ_FPKV01000005.1"/>
</dbReference>
<gene>
    <name evidence="1" type="ORF">SAMN05428642_10511</name>
</gene>
<reference evidence="1 2" key="1">
    <citation type="submission" date="2016-10" db="EMBL/GenBank/DDBJ databases">
        <authorList>
            <person name="de Groot N.N."/>
        </authorList>
    </citation>
    <scope>NUCLEOTIDE SEQUENCE [LARGE SCALE GENOMIC DNA]</scope>
    <source>
        <strain evidence="1 2">DSM 18180</strain>
    </source>
</reference>
<sequence>MAIINKLIVPNLQLLKSLRTDRKGVLEVDTSPKHPYTNLNCNISFIDNITLEPDPYITKKMQGADYKIKAETEIKLSCTDIDYYMLGKHIIPKHISFPNFDDPTATNSSITKKVISNIHSISNKSKTHYKKKKYYRLLLPIKDATILMRDFQPSWCIQIDNLNNPDILIKLSIDSQEYHFYTVKKKEETFLGIDSQSKISYDEFTRVCNSILMTYAFLKGKYFGGEGYIFSYNYNKFENPLGIKTIDYAKSNLKGFELHTVSPHKYMKFQEMKIEKDKNGVLQRVNRNTSLEYMNEFPTENYSNLCSLINSNGQVLRSIIILINSHSNTLELKVPSLFVALENISKMFAENDKGESTLIEETEIAKALKKITYNAKKEVNQLKRDNEPKNLSEADLKAYKANYARICSKLDGLNRGTNNKKLSEPFDKFNYKLSQDESDAVFIDRNKFLHGDDFLSNSLDYEAEFKGLFHISMIVHKLTAILLLKASGFSGHIVNLPKVYSYISEKKVKGKGLVKI</sequence>
<evidence type="ECO:0000313" key="1">
    <source>
        <dbReference type="EMBL" id="SFZ94711.1"/>
    </source>
</evidence>
<evidence type="ECO:0000313" key="2">
    <source>
        <dbReference type="Proteomes" id="UP000182544"/>
    </source>
</evidence>
<keyword evidence="2" id="KW-1185">Reference proteome</keyword>
<dbReference type="Proteomes" id="UP000182544">
    <property type="component" value="Unassembled WGS sequence"/>
</dbReference>
<dbReference type="EMBL" id="FPKV01000005">
    <property type="protein sequence ID" value="SFZ94711.1"/>
    <property type="molecule type" value="Genomic_DNA"/>
</dbReference>
<proteinExistence type="predicted"/>
<name>A0A1K2IQS3_9FLAO</name>
<accession>A0A1K2IQS3</accession>
<protein>
    <recommendedName>
        <fullName evidence="3">ApeA N-terminal domain-containing protein</fullName>
    </recommendedName>
</protein>